<dbReference type="EMBL" id="MFDF01000019">
    <property type="protein sequence ID" value="OGE35061.1"/>
    <property type="molecule type" value="Genomic_DNA"/>
</dbReference>
<organism evidence="1 2">
    <name type="scientific">Candidatus Daviesbacteria bacterium RIFCSPHIGHO2_12_FULL_37_16</name>
    <dbReference type="NCBI Taxonomy" id="1797778"/>
    <lineage>
        <taxon>Bacteria</taxon>
        <taxon>Candidatus Daviesiibacteriota</taxon>
    </lineage>
</organism>
<name>A0A1F5K2W3_9BACT</name>
<reference evidence="1 2" key="1">
    <citation type="journal article" date="2016" name="Nat. Commun.">
        <title>Thousands of microbial genomes shed light on interconnected biogeochemical processes in an aquifer system.</title>
        <authorList>
            <person name="Anantharaman K."/>
            <person name="Brown C.T."/>
            <person name="Hug L.A."/>
            <person name="Sharon I."/>
            <person name="Castelle C.J."/>
            <person name="Probst A.J."/>
            <person name="Thomas B.C."/>
            <person name="Singh A."/>
            <person name="Wilkins M.J."/>
            <person name="Karaoz U."/>
            <person name="Brodie E.L."/>
            <person name="Williams K.H."/>
            <person name="Hubbard S.S."/>
            <person name="Banfield J.F."/>
        </authorList>
    </citation>
    <scope>NUCLEOTIDE SEQUENCE [LARGE SCALE GENOMIC DNA]</scope>
</reference>
<dbReference type="AlphaFoldDB" id="A0A1F5K2W3"/>
<comment type="caution">
    <text evidence="1">The sequence shown here is derived from an EMBL/GenBank/DDBJ whole genome shotgun (WGS) entry which is preliminary data.</text>
</comment>
<dbReference type="Proteomes" id="UP000179051">
    <property type="component" value="Unassembled WGS sequence"/>
</dbReference>
<evidence type="ECO:0000313" key="1">
    <source>
        <dbReference type="EMBL" id="OGE35061.1"/>
    </source>
</evidence>
<gene>
    <name evidence="1" type="ORF">A3E66_04555</name>
</gene>
<sequence length="75" mass="8874">MISCIEAVTRMFEVLQGQLNIKQKAELDTHIEECKHCCDRFEFEKLFKEKLSEINKEQKAPKNLSKKVEKLLSEF</sequence>
<evidence type="ECO:0000313" key="2">
    <source>
        <dbReference type="Proteomes" id="UP000179051"/>
    </source>
</evidence>
<proteinExistence type="predicted"/>
<protein>
    <recommendedName>
        <fullName evidence="3">Zinc-finger domain-containing protein</fullName>
    </recommendedName>
</protein>
<accession>A0A1F5K2W3</accession>
<evidence type="ECO:0008006" key="3">
    <source>
        <dbReference type="Google" id="ProtNLM"/>
    </source>
</evidence>